<evidence type="ECO:0000313" key="1">
    <source>
        <dbReference type="EMBL" id="MDT0327059.1"/>
    </source>
</evidence>
<accession>A0ABU2M338</accession>
<dbReference type="Proteomes" id="UP001183390">
    <property type="component" value="Unassembled WGS sequence"/>
</dbReference>
<protein>
    <submittedName>
        <fullName evidence="1">Uncharacterized protein</fullName>
    </submittedName>
</protein>
<organism evidence="1 2">
    <name type="scientific">Nocardiopsis lambiniae</name>
    <dbReference type="NCBI Taxonomy" id="3075539"/>
    <lineage>
        <taxon>Bacteria</taxon>
        <taxon>Bacillati</taxon>
        <taxon>Actinomycetota</taxon>
        <taxon>Actinomycetes</taxon>
        <taxon>Streptosporangiales</taxon>
        <taxon>Nocardiopsidaceae</taxon>
        <taxon>Nocardiopsis</taxon>
    </lineage>
</organism>
<reference evidence="2" key="1">
    <citation type="submission" date="2023-07" db="EMBL/GenBank/DDBJ databases">
        <title>30 novel species of actinomycetes from the DSMZ collection.</title>
        <authorList>
            <person name="Nouioui I."/>
        </authorList>
    </citation>
    <scope>NUCLEOTIDE SEQUENCE [LARGE SCALE GENOMIC DNA]</scope>
    <source>
        <strain evidence="2">DSM 44743</strain>
    </source>
</reference>
<proteinExistence type="predicted"/>
<comment type="caution">
    <text evidence="1">The sequence shown here is derived from an EMBL/GenBank/DDBJ whole genome shotgun (WGS) entry which is preliminary data.</text>
</comment>
<name>A0ABU2M338_9ACTN</name>
<dbReference type="EMBL" id="JAVREP010000001">
    <property type="protein sequence ID" value="MDT0327059.1"/>
    <property type="molecule type" value="Genomic_DNA"/>
</dbReference>
<gene>
    <name evidence="1" type="ORF">RM479_01410</name>
</gene>
<keyword evidence="2" id="KW-1185">Reference proteome</keyword>
<evidence type="ECO:0000313" key="2">
    <source>
        <dbReference type="Proteomes" id="UP001183390"/>
    </source>
</evidence>
<sequence length="189" mass="21163">MSTRPRTVFEVRETETRNALWRWAHQLGVTIHHLGSDIEGREVYGAMLGPHLRVCRTAPERLHPARWVSPLEQLPRPRKAPPMLSCPKWCENDHTMEPSSDVAHHIRLLHDETGHPVTVYVEQDDEVTGQRGRPQVCVTTWVEPETVQLRLDAAQARALAVLLTAIRQDGDVASALTKAAELIDASLGA</sequence>
<dbReference type="RefSeq" id="WP_311509854.1">
    <property type="nucleotide sequence ID" value="NZ_JAVREP010000001.1"/>
</dbReference>